<protein>
    <submittedName>
        <fullName evidence="1">Uncharacterized protein</fullName>
    </submittedName>
</protein>
<dbReference type="RefSeq" id="WP_183183460.1">
    <property type="nucleotide sequence ID" value="NZ_BMNP01000003.1"/>
</dbReference>
<keyword evidence="2" id="KW-1185">Reference proteome</keyword>
<evidence type="ECO:0000313" key="2">
    <source>
        <dbReference type="Proteomes" id="UP000559598"/>
    </source>
</evidence>
<dbReference type="AlphaFoldDB" id="A0A840DIE0"/>
<comment type="caution">
    <text evidence="1">The sequence shown here is derived from an EMBL/GenBank/DDBJ whole genome shotgun (WGS) entry which is preliminary data.</text>
</comment>
<sequence length="139" mass="16464">MRIRRCYGYELEKAQPNTSEDFFNRSEVTFVEDGEEKTLHVLYVRYFDELFPSFTPYAQNPIFTVNGRDVLFKDIVALVCLLKNPSFRHRKRVYVSDEQEFRRYFEHIDFAKLPEIFAALETTGEYALSSPLLFIVQPS</sequence>
<name>A0A840DIE0_9BACL</name>
<reference evidence="1 2" key="1">
    <citation type="submission" date="2020-08" db="EMBL/GenBank/DDBJ databases">
        <title>Genomic Encyclopedia of Type Strains, Phase IV (KMG-IV): sequencing the most valuable type-strain genomes for metagenomic binning, comparative biology and taxonomic classification.</title>
        <authorList>
            <person name="Goeker M."/>
        </authorList>
    </citation>
    <scope>NUCLEOTIDE SEQUENCE [LARGE SCALE GENOMIC DNA]</scope>
    <source>
        <strain evidence="1 2">DSM 17075</strain>
    </source>
</reference>
<dbReference type="Proteomes" id="UP000559598">
    <property type="component" value="Unassembled WGS sequence"/>
</dbReference>
<evidence type="ECO:0000313" key="1">
    <source>
        <dbReference type="EMBL" id="MBB4073081.1"/>
    </source>
</evidence>
<organism evidence="1 2">
    <name type="scientific">Anoxybacteroides voinovskiense</name>
    <dbReference type="NCBI Taxonomy" id="230470"/>
    <lineage>
        <taxon>Bacteria</taxon>
        <taxon>Bacillati</taxon>
        <taxon>Bacillota</taxon>
        <taxon>Bacilli</taxon>
        <taxon>Bacillales</taxon>
        <taxon>Anoxybacillaceae</taxon>
        <taxon>Anoxybacteroides</taxon>
    </lineage>
</organism>
<dbReference type="EMBL" id="JACIDE010000004">
    <property type="protein sequence ID" value="MBB4073081.1"/>
    <property type="molecule type" value="Genomic_DNA"/>
</dbReference>
<proteinExistence type="predicted"/>
<gene>
    <name evidence="1" type="ORF">GGR02_000842</name>
</gene>
<accession>A0A840DIE0</accession>